<dbReference type="EMBL" id="MNVO01000016">
    <property type="protein sequence ID" value="OIO33188.1"/>
    <property type="molecule type" value="Genomic_DNA"/>
</dbReference>
<dbReference type="AlphaFoldDB" id="A0A1J4V7S3"/>
<dbReference type="Proteomes" id="UP000183206">
    <property type="component" value="Unassembled WGS sequence"/>
</dbReference>
<proteinExistence type="predicted"/>
<dbReference type="InterPro" id="IPR007344">
    <property type="entry name" value="GrpB/CoaE"/>
</dbReference>
<gene>
    <name evidence="1" type="ORF">AUJ44_00910</name>
</gene>
<dbReference type="PANTHER" id="PTHR34822:SF1">
    <property type="entry name" value="GRPB FAMILY PROTEIN"/>
    <property type="match status" value="1"/>
</dbReference>
<dbReference type="InterPro" id="IPR043519">
    <property type="entry name" value="NT_sf"/>
</dbReference>
<evidence type="ECO:0000313" key="1">
    <source>
        <dbReference type="EMBL" id="OIO33188.1"/>
    </source>
</evidence>
<reference evidence="1 2" key="1">
    <citation type="journal article" date="2016" name="Environ. Microbiol.">
        <title>Genomic resolution of a cold subsurface aquifer community provides metabolic insights for novel microbes adapted to high CO concentrations.</title>
        <authorList>
            <person name="Probst A.J."/>
            <person name="Castelle C.J."/>
            <person name="Singh A."/>
            <person name="Brown C.T."/>
            <person name="Anantharaman K."/>
            <person name="Sharon I."/>
            <person name="Hug L.A."/>
            <person name="Burstein D."/>
            <person name="Emerson J.B."/>
            <person name="Thomas B.C."/>
            <person name="Banfield J.F."/>
        </authorList>
    </citation>
    <scope>NUCLEOTIDE SEQUENCE [LARGE SCALE GENOMIC DNA]</scope>
    <source>
        <strain evidence="1">CG1_02_47_685</strain>
    </source>
</reference>
<evidence type="ECO:0000313" key="2">
    <source>
        <dbReference type="Proteomes" id="UP000183206"/>
    </source>
</evidence>
<protein>
    <submittedName>
        <fullName evidence="1">Uncharacterized protein</fullName>
    </submittedName>
</protein>
<dbReference type="PANTHER" id="PTHR34822">
    <property type="entry name" value="GRPB DOMAIN PROTEIN (AFU_ORTHOLOGUE AFUA_1G01530)"/>
    <property type="match status" value="1"/>
</dbReference>
<dbReference type="SUPFAM" id="SSF81301">
    <property type="entry name" value="Nucleotidyltransferase"/>
    <property type="match status" value="1"/>
</dbReference>
<organism evidence="1 2">
    <name type="scientific">Candidatus Nomurabacteria bacterium CG1_02_47_685</name>
    <dbReference type="NCBI Taxonomy" id="1805282"/>
    <lineage>
        <taxon>Bacteria</taxon>
        <taxon>Candidatus Nomuraibacteriota</taxon>
    </lineage>
</organism>
<name>A0A1J4V7S3_9BACT</name>
<comment type="caution">
    <text evidence="1">The sequence shown here is derived from an EMBL/GenBank/DDBJ whole genome shotgun (WGS) entry which is preliminary data.</text>
</comment>
<sequence length="138" mass="16083">MEDLLKQHFNQVDLDIRKQTSGYSRFLDQKVTPDVLSFIADCIVNFLGGKDAGTTFVVGNIWEFPYFIKNTVAVFGNNYWKNDLLFRGYLRKNSVRAKQYAELKTELAEKHADDRGTYTKNKEQFINETLEMAKQELK</sequence>
<accession>A0A1J4V7S3</accession>
<dbReference type="Pfam" id="PF04229">
    <property type="entry name" value="GrpB"/>
    <property type="match status" value="1"/>
</dbReference>
<dbReference type="Gene3D" id="3.30.460.10">
    <property type="entry name" value="Beta Polymerase, domain 2"/>
    <property type="match status" value="1"/>
</dbReference>